<accession>A0A3G4ZTT2</accession>
<gene>
    <name evidence="1" type="ORF">Edafosvirus1_65</name>
</gene>
<dbReference type="EMBL" id="MK072066">
    <property type="protein sequence ID" value="AYV77734.1"/>
    <property type="molecule type" value="Genomic_DNA"/>
</dbReference>
<proteinExistence type="predicted"/>
<sequence>MSSYDAETKSSLDEHILEKLKSIDLPKWTGCVIRGENVSSTLAERICVQTCSFDVWSNYKKLTNDFENAFGIPEETPESDNWKMKQKVYDELKEKYGLIHDLEYLKNTVWCSSCMSQDSWITWNGVVSFDANLGKRPQAIEVYDEWKLIAERFPELSLKCQLYPCEIGEIHAETYKEEPLLQFTIANGKVSVEFEDYRVMTPIKEDIEASVYKMMFMPNGGEGKIAPERVPAILARVEKWWASKKSSK</sequence>
<reference evidence="1" key="1">
    <citation type="submission" date="2018-10" db="EMBL/GenBank/DDBJ databases">
        <title>Hidden diversity of soil giant viruses.</title>
        <authorList>
            <person name="Schulz F."/>
            <person name="Alteio L."/>
            <person name="Goudeau D."/>
            <person name="Ryan E.M."/>
            <person name="Malmstrom R.R."/>
            <person name="Blanchard J."/>
            <person name="Woyke T."/>
        </authorList>
    </citation>
    <scope>NUCLEOTIDE SEQUENCE</scope>
    <source>
        <strain evidence="1">EDV1</strain>
    </source>
</reference>
<protein>
    <submittedName>
        <fullName evidence="1">Uncharacterized protein</fullName>
    </submittedName>
</protein>
<organism evidence="1">
    <name type="scientific">Edafosvirus sp</name>
    <dbReference type="NCBI Taxonomy" id="2487765"/>
    <lineage>
        <taxon>Viruses</taxon>
        <taxon>Varidnaviria</taxon>
        <taxon>Bamfordvirae</taxon>
        <taxon>Nucleocytoviricota</taxon>
        <taxon>Megaviricetes</taxon>
        <taxon>Imitervirales</taxon>
        <taxon>Mimiviridae</taxon>
        <taxon>Klosneuvirinae</taxon>
    </lineage>
</organism>
<evidence type="ECO:0000313" key="1">
    <source>
        <dbReference type="EMBL" id="AYV77734.1"/>
    </source>
</evidence>
<name>A0A3G4ZTT2_9VIRU</name>